<protein>
    <submittedName>
        <fullName evidence="2">Uncharacterized protein</fullName>
    </submittedName>
</protein>
<reference evidence="2" key="1">
    <citation type="submission" date="2023-07" db="EMBL/GenBank/DDBJ databases">
        <title>Genomic Encyclopedia of Type Strains, Phase IV (KMG-IV): sequencing the most valuable type-strain genomes for metagenomic binning, comparative biology and taxonomic classification.</title>
        <authorList>
            <person name="Goeker M."/>
        </authorList>
    </citation>
    <scope>NUCLEOTIDE SEQUENCE</scope>
    <source>
        <strain evidence="2">DSM 26174</strain>
    </source>
</reference>
<dbReference type="AlphaFoldDB" id="A0AAE3XKG6"/>
<keyword evidence="3" id="KW-1185">Reference proteome</keyword>
<gene>
    <name evidence="2" type="ORF">HNQ88_001254</name>
</gene>
<dbReference type="RefSeq" id="WP_309937757.1">
    <property type="nucleotide sequence ID" value="NZ_AP025305.1"/>
</dbReference>
<keyword evidence="1" id="KW-0732">Signal</keyword>
<comment type="caution">
    <text evidence="2">The sequence shown here is derived from an EMBL/GenBank/DDBJ whole genome shotgun (WGS) entry which is preliminary data.</text>
</comment>
<evidence type="ECO:0000313" key="3">
    <source>
        <dbReference type="Proteomes" id="UP001185092"/>
    </source>
</evidence>
<feature type="signal peptide" evidence="1">
    <location>
        <begin position="1"/>
        <end position="21"/>
    </location>
</feature>
<feature type="chain" id="PRO_5042166318" evidence="1">
    <location>
        <begin position="22"/>
        <end position="545"/>
    </location>
</feature>
<accession>A0AAE3XKG6</accession>
<evidence type="ECO:0000256" key="1">
    <source>
        <dbReference type="SAM" id="SignalP"/>
    </source>
</evidence>
<proteinExistence type="predicted"/>
<dbReference type="EMBL" id="JAVDQD010000001">
    <property type="protein sequence ID" value="MDR6238278.1"/>
    <property type="molecule type" value="Genomic_DNA"/>
</dbReference>
<name>A0AAE3XKG6_9BACT</name>
<evidence type="ECO:0000313" key="2">
    <source>
        <dbReference type="EMBL" id="MDR6238278.1"/>
    </source>
</evidence>
<sequence>MKYFSYLLLCVLSGISMLLNAQEKLDVKVHQGRTFDSKEQLRHVIGEDKTGVYYIKQEGVAKYFLAKASKDLIEEKVELFNKGSFLNQMSFTAYHIEGNNVFVIASVTDMKKQTIEAKLLRFDKFSLKLIEEKVLSSLSLSSFKGKKKKKKSQDDQESDKYVTFTMHNTAPQIKILARMMDIYSPDKSKLMITQFLDNNKKIRTFIYDRNLNKIGERDFFVEDSQKTILVFDQKLDNNGDVYQLFAIRGKYIVNRYMENGEVKKYEFETSENILIQDIKLKVTSEGVVCAGIYDLKTEKSQVKRNKNLIGVAAPYYRPINGAFSVKFDKKSGELLYKTFHAFDTEMMVKGETEERVRFLRSKVEEGDELEMYNYALDRLVIHENGGVSIIAEQFYITEYMKPGASDPTYYKFLDIIAVNFNEDGSFNWSQLIPKSQKLDRSYIYSSFAMMNKNNKLYFFFNDNPRNTLEANTKMPKDIRDPRKMVVSKVTVDDKGNISKNLLFEDKDETGVVFKPVMEFESQRGELILYGEWRGTQCFYRLTSNE</sequence>
<dbReference type="Proteomes" id="UP001185092">
    <property type="component" value="Unassembled WGS sequence"/>
</dbReference>
<organism evidence="2 3">
    <name type="scientific">Aureibacter tunicatorum</name>
    <dbReference type="NCBI Taxonomy" id="866807"/>
    <lineage>
        <taxon>Bacteria</taxon>
        <taxon>Pseudomonadati</taxon>
        <taxon>Bacteroidota</taxon>
        <taxon>Cytophagia</taxon>
        <taxon>Cytophagales</taxon>
        <taxon>Persicobacteraceae</taxon>
        <taxon>Aureibacter</taxon>
    </lineage>
</organism>